<organism evidence="4 5">
    <name type="scientific">Frankliniella fusca</name>
    <dbReference type="NCBI Taxonomy" id="407009"/>
    <lineage>
        <taxon>Eukaryota</taxon>
        <taxon>Metazoa</taxon>
        <taxon>Ecdysozoa</taxon>
        <taxon>Arthropoda</taxon>
        <taxon>Hexapoda</taxon>
        <taxon>Insecta</taxon>
        <taxon>Pterygota</taxon>
        <taxon>Neoptera</taxon>
        <taxon>Paraneoptera</taxon>
        <taxon>Thysanoptera</taxon>
        <taxon>Terebrantia</taxon>
        <taxon>Thripoidea</taxon>
        <taxon>Thripidae</taxon>
        <taxon>Frankliniella</taxon>
    </lineage>
</organism>
<comment type="caution">
    <text evidence="4">The sequence shown here is derived from an EMBL/GenBank/DDBJ whole genome shotgun (WGS) entry which is preliminary data.</text>
</comment>
<feature type="domain" description="DDE Tnp4" evidence="3">
    <location>
        <begin position="17"/>
        <end position="168"/>
    </location>
</feature>
<dbReference type="InterPro" id="IPR027806">
    <property type="entry name" value="HARBI1_dom"/>
</dbReference>
<evidence type="ECO:0000256" key="2">
    <source>
        <dbReference type="ARBA" id="ARBA00022723"/>
    </source>
</evidence>
<dbReference type="Pfam" id="PF13359">
    <property type="entry name" value="DDE_Tnp_4"/>
    <property type="match status" value="1"/>
</dbReference>
<evidence type="ECO:0000256" key="1">
    <source>
        <dbReference type="ARBA" id="ARBA00001968"/>
    </source>
</evidence>
<sequence length="183" mass="20759">MPIASRNHRNTRIVFGCAETPIEKSKCLKILTCSNYKGRQTAKFDVGVAPSGLVTHISQAYGGRASDKLIVNDSGILDKLIYNDAVMTDKGFKIEQECLLRNLILHRPPFVYQKKQMMRAEALKCAEIARARVHVERVIQRLRDFQFLCDPIPWEFLPFLDILIIAAAMENLGPPVLNVDKFM</sequence>
<keyword evidence="5" id="KW-1185">Reference proteome</keyword>
<gene>
    <name evidence="4" type="ORF">KUF71_000180</name>
</gene>
<dbReference type="EMBL" id="JAHWGI010001108">
    <property type="protein sequence ID" value="KAK3922778.1"/>
    <property type="molecule type" value="Genomic_DNA"/>
</dbReference>
<keyword evidence="2" id="KW-0479">Metal-binding</keyword>
<evidence type="ECO:0000313" key="4">
    <source>
        <dbReference type="EMBL" id="KAK3922778.1"/>
    </source>
</evidence>
<dbReference type="GO" id="GO:0046872">
    <property type="term" value="F:metal ion binding"/>
    <property type="evidence" value="ECO:0007669"/>
    <property type="project" value="UniProtKB-KW"/>
</dbReference>
<reference evidence="4" key="1">
    <citation type="submission" date="2021-07" db="EMBL/GenBank/DDBJ databases">
        <authorList>
            <person name="Catto M.A."/>
            <person name="Jacobson A."/>
            <person name="Kennedy G."/>
            <person name="Labadie P."/>
            <person name="Hunt B.G."/>
            <person name="Srinivasan R."/>
        </authorList>
    </citation>
    <scope>NUCLEOTIDE SEQUENCE</scope>
    <source>
        <strain evidence="4">PL_HMW_Pooled</strain>
        <tissue evidence="4">Head</tissue>
    </source>
</reference>
<evidence type="ECO:0000259" key="3">
    <source>
        <dbReference type="Pfam" id="PF13359"/>
    </source>
</evidence>
<dbReference type="Proteomes" id="UP001219518">
    <property type="component" value="Unassembled WGS sequence"/>
</dbReference>
<proteinExistence type="predicted"/>
<evidence type="ECO:0000313" key="5">
    <source>
        <dbReference type="Proteomes" id="UP001219518"/>
    </source>
</evidence>
<name>A0AAE1HKF1_9NEOP</name>
<dbReference type="PANTHER" id="PTHR23080">
    <property type="entry name" value="THAP DOMAIN PROTEIN"/>
    <property type="match status" value="1"/>
</dbReference>
<comment type="cofactor">
    <cofactor evidence="1">
        <name>a divalent metal cation</name>
        <dbReference type="ChEBI" id="CHEBI:60240"/>
    </cofactor>
</comment>
<dbReference type="PANTHER" id="PTHR23080:SF141">
    <property type="entry name" value="TRANSPOSASE HELIX-TURN-HELIX DOMAIN-CONTAINING PROTEIN"/>
    <property type="match status" value="1"/>
</dbReference>
<accession>A0AAE1HKF1</accession>
<protein>
    <submittedName>
        <fullName evidence="4">3-oxoacyl-[acyl-carrier-protein] synthase 3 protein 2</fullName>
    </submittedName>
</protein>
<reference evidence="4" key="2">
    <citation type="journal article" date="2023" name="BMC Genomics">
        <title>Pest status, molecular evolution, and epigenetic factors derived from the genome assembly of Frankliniella fusca, a thysanopteran phytovirus vector.</title>
        <authorList>
            <person name="Catto M.A."/>
            <person name="Labadie P.E."/>
            <person name="Jacobson A.L."/>
            <person name="Kennedy G.G."/>
            <person name="Srinivasan R."/>
            <person name="Hunt B.G."/>
        </authorList>
    </citation>
    <scope>NUCLEOTIDE SEQUENCE</scope>
    <source>
        <strain evidence="4">PL_HMW_Pooled</strain>
    </source>
</reference>
<dbReference type="AlphaFoldDB" id="A0AAE1HKF1"/>